<organism evidence="2 3">
    <name type="scientific">Elysia crispata</name>
    <name type="common">lettuce slug</name>
    <dbReference type="NCBI Taxonomy" id="231223"/>
    <lineage>
        <taxon>Eukaryota</taxon>
        <taxon>Metazoa</taxon>
        <taxon>Spiralia</taxon>
        <taxon>Lophotrochozoa</taxon>
        <taxon>Mollusca</taxon>
        <taxon>Gastropoda</taxon>
        <taxon>Heterobranchia</taxon>
        <taxon>Euthyneura</taxon>
        <taxon>Panpulmonata</taxon>
        <taxon>Sacoglossa</taxon>
        <taxon>Placobranchoidea</taxon>
        <taxon>Plakobranchidae</taxon>
        <taxon>Elysia</taxon>
    </lineage>
</organism>
<keyword evidence="3" id="KW-1185">Reference proteome</keyword>
<dbReference type="AlphaFoldDB" id="A0AAE0ZD83"/>
<name>A0AAE0ZD83_9GAST</name>
<comment type="caution">
    <text evidence="2">The sequence shown here is derived from an EMBL/GenBank/DDBJ whole genome shotgun (WGS) entry which is preliminary data.</text>
</comment>
<sequence length="72" mass="7939">MIVTSASAERARPITSPTSSHRPTDKLEGRVLSYTSIRLRGSQTLLDGLHSVKCRVTLILLSWDCDPVCDNI</sequence>
<evidence type="ECO:0000256" key="1">
    <source>
        <dbReference type="SAM" id="MobiDB-lite"/>
    </source>
</evidence>
<protein>
    <submittedName>
        <fullName evidence="2">Uncharacterized protein</fullName>
    </submittedName>
</protein>
<accession>A0AAE0ZD83</accession>
<reference evidence="2" key="1">
    <citation type="journal article" date="2023" name="G3 (Bethesda)">
        <title>A reference genome for the long-term kleptoplast-retaining sea slug Elysia crispata morphotype clarki.</title>
        <authorList>
            <person name="Eastman K.E."/>
            <person name="Pendleton A.L."/>
            <person name="Shaikh M.A."/>
            <person name="Suttiyut T."/>
            <person name="Ogas R."/>
            <person name="Tomko P."/>
            <person name="Gavelis G."/>
            <person name="Widhalm J.R."/>
            <person name="Wisecaver J.H."/>
        </authorList>
    </citation>
    <scope>NUCLEOTIDE SEQUENCE</scope>
    <source>
        <strain evidence="2">ECLA1</strain>
    </source>
</reference>
<gene>
    <name evidence="2" type="ORF">RRG08_036894</name>
</gene>
<dbReference type="Proteomes" id="UP001283361">
    <property type="component" value="Unassembled WGS sequence"/>
</dbReference>
<proteinExistence type="predicted"/>
<dbReference type="EMBL" id="JAWDGP010004242">
    <property type="protein sequence ID" value="KAK3766257.1"/>
    <property type="molecule type" value="Genomic_DNA"/>
</dbReference>
<evidence type="ECO:0000313" key="3">
    <source>
        <dbReference type="Proteomes" id="UP001283361"/>
    </source>
</evidence>
<evidence type="ECO:0000313" key="2">
    <source>
        <dbReference type="EMBL" id="KAK3766257.1"/>
    </source>
</evidence>
<feature type="region of interest" description="Disordered" evidence="1">
    <location>
        <begin position="1"/>
        <end position="26"/>
    </location>
</feature>